<feature type="chain" id="PRO_5042119582" evidence="1">
    <location>
        <begin position="23"/>
        <end position="1597"/>
    </location>
</feature>
<evidence type="ECO:0000313" key="2">
    <source>
        <dbReference type="EMBL" id="KAJ3174847.1"/>
    </source>
</evidence>
<comment type="caution">
    <text evidence="2">The sequence shown here is derived from an EMBL/GenBank/DDBJ whole genome shotgun (WGS) entry which is preliminary data.</text>
</comment>
<dbReference type="Proteomes" id="UP001212152">
    <property type="component" value="Unassembled WGS sequence"/>
</dbReference>
<evidence type="ECO:0000313" key="3">
    <source>
        <dbReference type="Proteomes" id="UP001212152"/>
    </source>
</evidence>
<sequence length="1597" mass="169887">MKFFSLIRLVCALLLSAAVASAFLAPKITDWTGPLTATANPGSDSQTPVNPFATRYKNADDANRVAIFLPAWSKTPNWMGVVHGLRIIGVPARVINATSQLTTSMVAIIYTGTEYTWVPTSLDIYYLEAFVSKGGQLIGMCNIPVSLRGLFGVVSQLEAAGGTRAAVEWFSVERVPSILRGMNFTEPNDYVTTIWDDSAGGGFQTVGYASTVTVAGSTTTTYDLTTYRAAATVFRPLGYAGDVYAIGMDLGYWYFRAMSEDTAIGYSYIGLFQPGYDTILRILKNIFMRTPDFITIWTVPYNMGLTFLTTWDLDTAVAYPHGMAIAAAALQAGANGNFNMHTKYVSDAYETDYFQYGTPYIYQITGFPPDSAGRASIDIASHSVSHSPQAAGFPLGDNNIQFIKAQNVTGSYYPAIFVCDPTLKNGIPTNGVKCLRGGAGSNYSFWTLGGSVFGEVRVSKFLLDTLLAKYNTSMSVQTYRPGNLAFAKSQGQVAAALGYIGGSSCTGNGHNTHLPFHATHNRENTVEIDYYEFPMSISDGDMNMSSSYFPGSSLQRQSVVAKQIAGYGGIYTILIHPSELMFDKLQLQSALHDEVRPYAFFANTTGFASWWRGRDYVEVSHSASGFIITARVTFPGPVNGLTLQVPKTWHLATVSAGYAACQAISYDTNTFAVVFTATKSGTAILTFNWEFEGFPIAAAQACPSFASPRNPQCFGYEVLVASFMSTYTQLHAVNELILDQQSSPNLWTQYTTDQRLKLQTDGDPTSYSMQNSWYSTLSKFCFDISVYSTVTFDLVAPPGSDFFVSLVSYDSGCNAALATTTYIRVSDYIIIDGKNRTVNIPIKDLNPANSKNVKTLLFSNLAPENTVFYLDNVLVKRRCVYAPGERGLLGTTIDSFGSLDRWVSGINSFGGATDTVGMKFARMPFLNQLVLEPASAASYFYSYFNGTVDGTVGGNTHLVISMSGPAGGSFDVTLMSGVTGAATKTLTSSAYGALSPTAPTSFRIPLTAFAGVDASAAYGVTLKNFNPFNNSKFTLSYVAFGPPTADALAPVRGVCINPPGLAVSNFCSYKSYVESVNELGGASGDDNTAASFYPALTADKAAAPIGKVVISPLLNTTYFKTILAAKGCYAATAYTGLQIKIAGPAGATARVIVKAGTAAGCATSASFAAKLSFTGLATPIVATLPLTGVAGFNAAYLQSVYVDGWSTTNSDHEIYYVSLVTGVTSNTPLAASTGPDIVQRSTSCSTCTGTVLWNWCTEKTATNTTNALGGYTSDDSTMAAMFKGPTGAQQFIPAADGSSYWYTLFSTTCRSAGTANGLQIIVNAPAGSSFDIALRYRTDAACTTTGPELTVNSATYATFDGLSTQNITIPFADFKGLDPTKLVSLSFQKFSIPGQAYSFSCISLTAVTRPPQCLACPAPAVLDFCTSSLPGSNMLGGAASDDHTMATNPAVVKNALALVPKDGAYWYTDLACVDASAFKYLVVTAALPAGASFNVEVQTAVDAGCPAGGVRNKASVSSTSYVTSAALTTAQDIFIPFTAFGLANGATNMARVTGLSFSTFSPSDGTATFSVKCMYWSQYGVGGAMKRRKARSFDEEL</sequence>
<gene>
    <name evidence="2" type="ORF">HDU87_006639</name>
</gene>
<dbReference type="EMBL" id="JADGJQ010000059">
    <property type="protein sequence ID" value="KAJ3174847.1"/>
    <property type="molecule type" value="Genomic_DNA"/>
</dbReference>
<protein>
    <submittedName>
        <fullName evidence="2">Uncharacterized protein</fullName>
    </submittedName>
</protein>
<evidence type="ECO:0000256" key="1">
    <source>
        <dbReference type="SAM" id="SignalP"/>
    </source>
</evidence>
<keyword evidence="1" id="KW-0732">Signal</keyword>
<dbReference type="InterPro" id="IPR008979">
    <property type="entry name" value="Galactose-bd-like_sf"/>
</dbReference>
<keyword evidence="3" id="KW-1185">Reference proteome</keyword>
<accession>A0AAD5TEZ8</accession>
<dbReference type="SUPFAM" id="SSF49785">
    <property type="entry name" value="Galactose-binding domain-like"/>
    <property type="match status" value="1"/>
</dbReference>
<reference evidence="2" key="1">
    <citation type="submission" date="2020-05" db="EMBL/GenBank/DDBJ databases">
        <title>Phylogenomic resolution of chytrid fungi.</title>
        <authorList>
            <person name="Stajich J.E."/>
            <person name="Amses K."/>
            <person name="Simmons R."/>
            <person name="Seto K."/>
            <person name="Myers J."/>
            <person name="Bonds A."/>
            <person name="Quandt C.A."/>
            <person name="Barry K."/>
            <person name="Liu P."/>
            <person name="Grigoriev I."/>
            <person name="Longcore J.E."/>
            <person name="James T.Y."/>
        </authorList>
    </citation>
    <scope>NUCLEOTIDE SEQUENCE</scope>
    <source>
        <strain evidence="2">JEL0379</strain>
    </source>
</reference>
<name>A0AAD5TEZ8_9FUNG</name>
<proteinExistence type="predicted"/>
<organism evidence="2 3">
    <name type="scientific">Geranomyces variabilis</name>
    <dbReference type="NCBI Taxonomy" id="109894"/>
    <lineage>
        <taxon>Eukaryota</taxon>
        <taxon>Fungi</taxon>
        <taxon>Fungi incertae sedis</taxon>
        <taxon>Chytridiomycota</taxon>
        <taxon>Chytridiomycota incertae sedis</taxon>
        <taxon>Chytridiomycetes</taxon>
        <taxon>Spizellomycetales</taxon>
        <taxon>Powellomycetaceae</taxon>
        <taxon>Geranomyces</taxon>
    </lineage>
</organism>
<feature type="signal peptide" evidence="1">
    <location>
        <begin position="1"/>
        <end position="22"/>
    </location>
</feature>
<dbReference type="Gene3D" id="2.60.120.430">
    <property type="entry name" value="Galactose-binding lectin"/>
    <property type="match status" value="2"/>
</dbReference>